<keyword evidence="2 7" id="KW-0963">Cytoplasm</keyword>
<evidence type="ECO:0000256" key="2">
    <source>
        <dbReference type="ARBA" id="ARBA00022490"/>
    </source>
</evidence>
<evidence type="ECO:0000313" key="8">
    <source>
        <dbReference type="EMBL" id="MFC7321538.1"/>
    </source>
</evidence>
<keyword evidence="4 7" id="KW-0378">Hydrolase</keyword>
<dbReference type="Proteomes" id="UP001596494">
    <property type="component" value="Unassembled WGS sequence"/>
</dbReference>
<evidence type="ECO:0000256" key="4">
    <source>
        <dbReference type="ARBA" id="ARBA00022801"/>
    </source>
</evidence>
<evidence type="ECO:0000256" key="3">
    <source>
        <dbReference type="ARBA" id="ARBA00022723"/>
    </source>
</evidence>
<dbReference type="NCBIfam" id="TIGR01656">
    <property type="entry name" value="Histidinol-ppas"/>
    <property type="match status" value="1"/>
</dbReference>
<dbReference type="NCBIfam" id="TIGR01549">
    <property type="entry name" value="HAD-SF-IA-v1"/>
    <property type="match status" value="1"/>
</dbReference>
<dbReference type="InterPro" id="IPR006439">
    <property type="entry name" value="HAD-SF_hydro_IA"/>
</dbReference>
<dbReference type="PIRSF" id="PIRSF004682">
    <property type="entry name" value="GmhB"/>
    <property type="match status" value="1"/>
</dbReference>
<dbReference type="InterPro" id="IPR023214">
    <property type="entry name" value="HAD_sf"/>
</dbReference>
<proteinExistence type="inferred from homology"/>
<evidence type="ECO:0000256" key="5">
    <source>
        <dbReference type="ARBA" id="ARBA00023277"/>
    </source>
</evidence>
<reference evidence="9" key="1">
    <citation type="journal article" date="2019" name="Int. J. Syst. Evol. Microbiol.">
        <title>The Global Catalogue of Microorganisms (GCM) 10K type strain sequencing project: providing services to taxonomists for standard genome sequencing and annotation.</title>
        <authorList>
            <consortium name="The Broad Institute Genomics Platform"/>
            <consortium name="The Broad Institute Genome Sequencing Center for Infectious Disease"/>
            <person name="Wu L."/>
            <person name="Ma J."/>
        </authorList>
    </citation>
    <scope>NUCLEOTIDE SEQUENCE [LARGE SCALE GENOMIC DNA]</scope>
    <source>
        <strain evidence="9">CCUG 73951</strain>
    </source>
</reference>
<comment type="subcellular location">
    <subcellularLocation>
        <location evidence="1 7">Cytoplasm</location>
    </subcellularLocation>
</comment>
<dbReference type="Gene3D" id="3.40.50.1000">
    <property type="entry name" value="HAD superfamily/HAD-like"/>
    <property type="match status" value="1"/>
</dbReference>
<protein>
    <recommendedName>
        <fullName evidence="6 7">D,D-heptose 1,7-bisphosphate phosphatase</fullName>
        <ecNumber evidence="7">3.1.3.-</ecNumber>
    </recommendedName>
</protein>
<comment type="caution">
    <text evidence="8">The sequence shown here is derived from an EMBL/GenBank/DDBJ whole genome shotgun (WGS) entry which is preliminary data.</text>
</comment>
<sequence>MKALFLDRDGTLGGSDEIKYPGEFELYSGVPSSIRRLKQQGVLLFSFTNQPGISKGLSTLEDFGEELRGFGLDDVYVCPHSPAAACTCRKPRTGMIEQACEKYNLSPGECVVIGDRVKDMEAAYTAGCLAILVLTGSGEDSYAYLLKNGGSPVDYVAEDVNHAVNWLLSFK</sequence>
<dbReference type="PANTHER" id="PTHR42891">
    <property type="entry name" value="D-GLYCERO-BETA-D-MANNO-HEPTOSE-1,7-BISPHOSPHATE 7-PHOSPHATASE"/>
    <property type="match status" value="1"/>
</dbReference>
<accession>A0ABW2K419</accession>
<evidence type="ECO:0000256" key="7">
    <source>
        <dbReference type="PIRNR" id="PIRNR004682"/>
    </source>
</evidence>
<dbReference type="EMBL" id="JBHTBY010000010">
    <property type="protein sequence ID" value="MFC7321538.1"/>
    <property type="molecule type" value="Genomic_DNA"/>
</dbReference>
<evidence type="ECO:0000256" key="1">
    <source>
        <dbReference type="ARBA" id="ARBA00004496"/>
    </source>
</evidence>
<organism evidence="8 9">
    <name type="scientific">Halobacillus campisalis</name>
    <dbReference type="NCBI Taxonomy" id="435909"/>
    <lineage>
        <taxon>Bacteria</taxon>
        <taxon>Bacillati</taxon>
        <taxon>Bacillota</taxon>
        <taxon>Bacilli</taxon>
        <taxon>Bacillales</taxon>
        <taxon>Bacillaceae</taxon>
        <taxon>Halobacillus</taxon>
    </lineage>
</organism>
<dbReference type="InterPro" id="IPR036412">
    <property type="entry name" value="HAD-like_sf"/>
</dbReference>
<evidence type="ECO:0000313" key="9">
    <source>
        <dbReference type="Proteomes" id="UP001596494"/>
    </source>
</evidence>
<dbReference type="EC" id="3.1.3.-" evidence="7"/>
<name>A0ABW2K419_9BACI</name>
<dbReference type="PANTHER" id="PTHR42891:SF1">
    <property type="entry name" value="D-GLYCERO-BETA-D-MANNO-HEPTOSE-1,7-BISPHOSPHATE 7-PHOSPHATASE"/>
    <property type="match status" value="1"/>
</dbReference>
<dbReference type="InterPro" id="IPR006543">
    <property type="entry name" value="Histidinol-phos"/>
</dbReference>
<dbReference type="GO" id="GO:0016787">
    <property type="term" value="F:hydrolase activity"/>
    <property type="evidence" value="ECO:0007669"/>
    <property type="project" value="UniProtKB-KW"/>
</dbReference>
<dbReference type="RefSeq" id="WP_289217263.1">
    <property type="nucleotide sequence ID" value="NZ_JAPVRC010000016.1"/>
</dbReference>
<dbReference type="NCBIfam" id="TIGR01662">
    <property type="entry name" value="HAD-SF-IIIA"/>
    <property type="match status" value="1"/>
</dbReference>
<comment type="similarity">
    <text evidence="7">Belongs to the gmhB family.</text>
</comment>
<gene>
    <name evidence="8" type="ORF">ACFQMN_11700</name>
</gene>
<keyword evidence="5 7" id="KW-0119">Carbohydrate metabolism</keyword>
<keyword evidence="3" id="KW-0479">Metal-binding</keyword>
<dbReference type="Pfam" id="PF13242">
    <property type="entry name" value="Hydrolase_like"/>
    <property type="match status" value="1"/>
</dbReference>
<keyword evidence="9" id="KW-1185">Reference proteome</keyword>
<dbReference type="InterPro" id="IPR004446">
    <property type="entry name" value="Heptose_bisP_phosphatase"/>
</dbReference>
<dbReference type="SUPFAM" id="SSF56784">
    <property type="entry name" value="HAD-like"/>
    <property type="match status" value="1"/>
</dbReference>
<evidence type="ECO:0000256" key="6">
    <source>
        <dbReference type="ARBA" id="ARBA00031828"/>
    </source>
</evidence>
<dbReference type="InterPro" id="IPR006549">
    <property type="entry name" value="HAD-SF_hydro_IIIA"/>
</dbReference>